<name>A0A133V429_9EURY</name>
<dbReference type="Gene3D" id="3.20.20.300">
    <property type="entry name" value="Glycoside hydrolase, family 3, N-terminal domain"/>
    <property type="match status" value="1"/>
</dbReference>
<dbReference type="InterPro" id="IPR036962">
    <property type="entry name" value="Glyco_hydro_3_N_sf"/>
</dbReference>
<dbReference type="Pfam" id="PF00933">
    <property type="entry name" value="Glyco_hydro_3"/>
    <property type="match status" value="1"/>
</dbReference>
<evidence type="ECO:0000313" key="3">
    <source>
        <dbReference type="EMBL" id="KXB01208.1"/>
    </source>
</evidence>
<protein>
    <recommendedName>
        <fullName evidence="2">Glycoside hydrolase family 3 N-terminal domain-containing protein</fullName>
    </recommendedName>
</protein>
<comment type="caution">
    <text evidence="3">The sequence shown here is derived from an EMBL/GenBank/DDBJ whole genome shotgun (WGS) entry which is preliminary data.</text>
</comment>
<dbReference type="Proteomes" id="UP000070344">
    <property type="component" value="Unassembled WGS sequence"/>
</dbReference>
<dbReference type="SUPFAM" id="SSF51445">
    <property type="entry name" value="(Trans)glycosidases"/>
    <property type="match status" value="1"/>
</dbReference>
<dbReference type="InterPro" id="IPR051915">
    <property type="entry name" value="Cellulose_Degrad_GH3"/>
</dbReference>
<dbReference type="PRINTS" id="PR00133">
    <property type="entry name" value="GLHYDRLASE3"/>
</dbReference>
<dbReference type="AlphaFoldDB" id="A0A133V429"/>
<accession>A0A133V429</accession>
<dbReference type="GO" id="GO:0008422">
    <property type="term" value="F:beta-glucosidase activity"/>
    <property type="evidence" value="ECO:0007669"/>
    <property type="project" value="TreeGrafter"/>
</dbReference>
<dbReference type="GO" id="GO:0009251">
    <property type="term" value="P:glucan catabolic process"/>
    <property type="evidence" value="ECO:0007669"/>
    <property type="project" value="TreeGrafter"/>
</dbReference>
<dbReference type="InterPro" id="IPR001764">
    <property type="entry name" value="Glyco_hydro_3_N"/>
</dbReference>
<feature type="domain" description="Glycoside hydrolase family 3 N-terminal" evidence="2">
    <location>
        <begin position="53"/>
        <end position="263"/>
    </location>
</feature>
<evidence type="ECO:0000259" key="2">
    <source>
        <dbReference type="Pfam" id="PF00933"/>
    </source>
</evidence>
<evidence type="ECO:0000313" key="4">
    <source>
        <dbReference type="Proteomes" id="UP000070344"/>
    </source>
</evidence>
<gene>
    <name evidence="3" type="ORF">AKJ41_02330</name>
</gene>
<dbReference type="EMBL" id="LHXV01000021">
    <property type="protein sequence ID" value="KXB01208.1"/>
    <property type="molecule type" value="Genomic_DNA"/>
</dbReference>
<dbReference type="PANTHER" id="PTHR30620:SF123">
    <property type="entry name" value="BETA-XYLOSIDASE"/>
    <property type="match status" value="1"/>
</dbReference>
<keyword evidence="4" id="KW-1185">Reference proteome</keyword>
<dbReference type="PANTHER" id="PTHR30620">
    <property type="entry name" value="PERIPLASMIC BETA-GLUCOSIDASE-RELATED"/>
    <property type="match status" value="1"/>
</dbReference>
<sequence length="265" mass="29941">MINESDIERKNNDLSIEKRVEDLLSKMDLEEKARQMKFVDEFKPSGEKFCKGIGFIRQRKTDPSRTTKEYNKKQKWLIENTRSGIPAIFLSEASHGFEGPRGTVFPIALGMGATWNSDLIHKVGEVMSKETRAMGTQLVLSPLLGAVRDPRFARTEEEFGGSPYLVSNLGSSLIRGMQGEGYKIPENKIITTPKHYAAEPHTKAARNLFARGPQMMSPVRRFEIALEPFRYAIENAGLSNVMATYAHWDGLYGHFDKRALTDVRV</sequence>
<evidence type="ECO:0000256" key="1">
    <source>
        <dbReference type="ARBA" id="ARBA00022801"/>
    </source>
</evidence>
<proteinExistence type="predicted"/>
<reference evidence="3 4" key="1">
    <citation type="journal article" date="2016" name="Sci. Rep.">
        <title>Metabolic traits of an uncultured archaeal lineage -MSBL1- from brine pools of the Red Sea.</title>
        <authorList>
            <person name="Mwirichia R."/>
            <person name="Alam I."/>
            <person name="Rashid M."/>
            <person name="Vinu M."/>
            <person name="Ba-Alawi W."/>
            <person name="Anthony Kamau A."/>
            <person name="Kamanda Ngugi D."/>
            <person name="Goker M."/>
            <person name="Klenk H.P."/>
            <person name="Bajic V."/>
            <person name="Stingl U."/>
        </authorList>
    </citation>
    <scope>NUCLEOTIDE SEQUENCE [LARGE SCALE GENOMIC DNA]</scope>
    <source>
        <strain evidence="3">SCGC-AAA259O05</strain>
    </source>
</reference>
<organism evidence="3 4">
    <name type="scientific">candidate division MSBL1 archaeon SCGC-AAA259O05</name>
    <dbReference type="NCBI Taxonomy" id="1698271"/>
    <lineage>
        <taxon>Archaea</taxon>
        <taxon>Methanobacteriati</taxon>
        <taxon>Methanobacteriota</taxon>
        <taxon>candidate division MSBL1</taxon>
    </lineage>
</organism>
<dbReference type="InterPro" id="IPR017853">
    <property type="entry name" value="GH"/>
</dbReference>
<keyword evidence="1" id="KW-0378">Hydrolase</keyword>